<dbReference type="GO" id="GO:0016239">
    <property type="term" value="P:positive regulation of macroautophagy"/>
    <property type="evidence" value="ECO:0007669"/>
    <property type="project" value="TreeGrafter"/>
</dbReference>
<feature type="transmembrane region" description="Helical" evidence="1">
    <location>
        <begin position="39"/>
        <end position="64"/>
    </location>
</feature>
<feature type="transmembrane region" description="Helical" evidence="1">
    <location>
        <begin position="85"/>
        <end position="107"/>
    </location>
</feature>
<sequence>MAYKKIPHRRNNATYDKGLLFAVHVFLFGVAPMLTKTSWFHLCVLSLVQSSFLFVAHKIVLFLREIYWYKKYASIGDFLLKILKIYNWRSVLCAHIPIIGILLYHWHDENIQFQELWNGEKVIFSLLDTAICLPVAVLGLYFQWNDCPLTISYRLEESGSFSGGSSMARGFFHGYLKIILPGLFDEIEKFQNFNNLTDEDIPVKRLIVLIPSSTFLFDKLRKDSAEPLPDSLGAIITHRVMVLNRVYKNTLYKIPDKDSGKSYYIVVEGATPLKTFQETCTHEPHFKDFKQEVISAFYYELVTLINEDKNVKDFVDLLYYDDEEDPDIEIADLVCQRIKLLKKLEKSKKKKRKSL</sequence>
<protein>
    <recommendedName>
        <fullName evidence="2">STING ligand-binding domain-containing protein</fullName>
    </recommendedName>
</protein>
<dbReference type="InterPro" id="IPR029158">
    <property type="entry name" value="STING"/>
</dbReference>
<feature type="domain" description="STING ligand-binding" evidence="2">
    <location>
        <begin position="165"/>
        <end position="339"/>
    </location>
</feature>
<dbReference type="Gene3D" id="1.20.5.5200">
    <property type="match status" value="1"/>
</dbReference>
<keyword evidence="1" id="KW-0812">Transmembrane</keyword>
<organism evidence="4">
    <name type="scientific">Graphocephala atropunctata</name>
    <dbReference type="NCBI Taxonomy" id="36148"/>
    <lineage>
        <taxon>Eukaryota</taxon>
        <taxon>Metazoa</taxon>
        <taxon>Ecdysozoa</taxon>
        <taxon>Arthropoda</taxon>
        <taxon>Hexapoda</taxon>
        <taxon>Insecta</taxon>
        <taxon>Pterygota</taxon>
        <taxon>Neoptera</taxon>
        <taxon>Paraneoptera</taxon>
        <taxon>Hemiptera</taxon>
        <taxon>Auchenorrhyncha</taxon>
        <taxon>Membracoidea</taxon>
        <taxon>Cicadellidae</taxon>
        <taxon>Cicadellinae</taxon>
        <taxon>Cicadellini</taxon>
        <taxon>Graphocephala</taxon>
    </lineage>
</organism>
<evidence type="ECO:0000313" key="4">
    <source>
        <dbReference type="EMBL" id="JAT39171.1"/>
    </source>
</evidence>
<dbReference type="PANTHER" id="PTHR34339">
    <property type="entry name" value="STIMULATOR OF INTERFERON GENES PROTEIN"/>
    <property type="match status" value="1"/>
</dbReference>
<dbReference type="GO" id="GO:0032481">
    <property type="term" value="P:positive regulation of type I interferon production"/>
    <property type="evidence" value="ECO:0007669"/>
    <property type="project" value="InterPro"/>
</dbReference>
<evidence type="ECO:0000259" key="2">
    <source>
        <dbReference type="Pfam" id="PF15009"/>
    </source>
</evidence>
<dbReference type="EMBL" id="GEBQ01000806">
    <property type="protein sequence ID" value="JAT39171.1"/>
    <property type="molecule type" value="Transcribed_RNA"/>
</dbReference>
<dbReference type="GO" id="GO:0005776">
    <property type="term" value="C:autophagosome"/>
    <property type="evidence" value="ECO:0007669"/>
    <property type="project" value="TreeGrafter"/>
</dbReference>
<gene>
    <name evidence="3" type="ORF">g.20394</name>
    <name evidence="4" type="ORF">g.20395</name>
</gene>
<dbReference type="InterPro" id="IPR055432">
    <property type="entry name" value="STING_LBD"/>
</dbReference>
<dbReference type="InterPro" id="IPR038623">
    <property type="entry name" value="STING_C_sf"/>
</dbReference>
<dbReference type="GO" id="GO:0000045">
    <property type="term" value="P:autophagosome assembly"/>
    <property type="evidence" value="ECO:0007669"/>
    <property type="project" value="TreeGrafter"/>
</dbReference>
<evidence type="ECO:0000313" key="3">
    <source>
        <dbReference type="EMBL" id="JAT23087.1"/>
    </source>
</evidence>
<dbReference type="GO" id="GO:0005789">
    <property type="term" value="C:endoplasmic reticulum membrane"/>
    <property type="evidence" value="ECO:0007669"/>
    <property type="project" value="TreeGrafter"/>
</dbReference>
<dbReference type="GO" id="GO:0045087">
    <property type="term" value="P:innate immune response"/>
    <property type="evidence" value="ECO:0007669"/>
    <property type="project" value="TreeGrafter"/>
</dbReference>
<reference evidence="4" key="1">
    <citation type="submission" date="2015-11" db="EMBL/GenBank/DDBJ databases">
        <title>De novo transcriptome assembly of four potential Pierce s Disease insect vectors from Arizona vineyards.</title>
        <authorList>
            <person name="Tassone E.E."/>
        </authorList>
    </citation>
    <scope>NUCLEOTIDE SEQUENCE</scope>
</reference>
<feature type="transmembrane region" description="Helical" evidence="1">
    <location>
        <begin position="12"/>
        <end position="33"/>
    </location>
</feature>
<dbReference type="GO" id="GO:0061507">
    <property type="term" value="F:2',3'-cyclic GMP-AMP binding"/>
    <property type="evidence" value="ECO:0007669"/>
    <property type="project" value="TreeGrafter"/>
</dbReference>
<dbReference type="AlphaFoldDB" id="A0A1B6MTB8"/>
<name>A0A1B6MTB8_9HEMI</name>
<dbReference type="GO" id="GO:0035438">
    <property type="term" value="F:cyclic-di-GMP binding"/>
    <property type="evidence" value="ECO:0007669"/>
    <property type="project" value="TreeGrafter"/>
</dbReference>
<keyword evidence="1" id="KW-1133">Transmembrane helix</keyword>
<dbReference type="EMBL" id="GEBQ01016890">
    <property type="protein sequence ID" value="JAT23087.1"/>
    <property type="molecule type" value="Transcribed_RNA"/>
</dbReference>
<dbReference type="Gene3D" id="3.40.50.12100">
    <property type="entry name" value="Stimulator of interferon genes protein"/>
    <property type="match status" value="1"/>
</dbReference>
<dbReference type="PANTHER" id="PTHR34339:SF1">
    <property type="entry name" value="STIMULATOR OF INTERFERON GENES PROTEIN"/>
    <property type="match status" value="1"/>
</dbReference>
<dbReference type="GO" id="GO:0061709">
    <property type="term" value="P:reticulophagy"/>
    <property type="evidence" value="ECO:0007669"/>
    <property type="project" value="TreeGrafter"/>
</dbReference>
<feature type="transmembrane region" description="Helical" evidence="1">
    <location>
        <begin position="122"/>
        <end position="144"/>
    </location>
</feature>
<dbReference type="Pfam" id="PF15009">
    <property type="entry name" value="STING_LBD"/>
    <property type="match status" value="1"/>
</dbReference>
<evidence type="ECO:0000256" key="1">
    <source>
        <dbReference type="SAM" id="Phobius"/>
    </source>
</evidence>
<keyword evidence="1" id="KW-0472">Membrane</keyword>
<accession>A0A1B6MTB8</accession>
<proteinExistence type="predicted"/>
<dbReference type="GO" id="GO:0002218">
    <property type="term" value="P:activation of innate immune response"/>
    <property type="evidence" value="ECO:0007669"/>
    <property type="project" value="InterPro"/>
</dbReference>